<comment type="caution">
    <text evidence="4">The sequence shown here is derived from an EMBL/GenBank/DDBJ whole genome shotgun (WGS) entry which is preliminary data.</text>
</comment>
<dbReference type="PROSITE" id="PS51819">
    <property type="entry name" value="VOC"/>
    <property type="match status" value="2"/>
</dbReference>
<dbReference type="InterPro" id="IPR041581">
    <property type="entry name" value="Glyoxalase_6"/>
</dbReference>
<reference evidence="2" key="3">
    <citation type="journal article" name="Syst. Appl. Microbiol.">
        <title>Streptomyces alkaliterrae sp. nov., isolated from an alkaline soil, and emended descriptions of Streptomyces alkaliphilus, Streptomyces calidiresistens and Streptomyces durbertensis.</title>
        <authorList>
            <person name="Swiecimska M."/>
            <person name="Golinska P."/>
            <person name="Nouioui I."/>
            <person name="Wypij M."/>
            <person name="Rai M."/>
            <person name="Sangal V."/>
            <person name="Goodfellow M."/>
        </authorList>
    </citation>
    <scope>NUCLEOTIDE SEQUENCE</scope>
    <source>
        <strain evidence="2">OF3</strain>
        <strain evidence="3">OF8</strain>
    </source>
</reference>
<evidence type="ECO:0000313" key="5">
    <source>
        <dbReference type="Proteomes" id="UP000320857"/>
    </source>
</evidence>
<organism evidence="4 5">
    <name type="scientific">Streptomyces alkaliterrae</name>
    <dbReference type="NCBI Taxonomy" id="2213162"/>
    <lineage>
        <taxon>Bacteria</taxon>
        <taxon>Bacillati</taxon>
        <taxon>Actinomycetota</taxon>
        <taxon>Actinomycetes</taxon>
        <taxon>Kitasatosporales</taxon>
        <taxon>Streptomycetaceae</taxon>
        <taxon>Streptomyces</taxon>
    </lineage>
</organism>
<proteinExistence type="predicted"/>
<dbReference type="CDD" id="cd07247">
    <property type="entry name" value="SgaA_N_like"/>
    <property type="match status" value="2"/>
</dbReference>
<gene>
    <name evidence="4" type="ORF">FNX44_007225</name>
    <name evidence="2" type="ORF">H3146_11045</name>
    <name evidence="3" type="ORF">H3147_16710</name>
</gene>
<evidence type="ECO:0000313" key="4">
    <source>
        <dbReference type="EMBL" id="MQS01669.1"/>
    </source>
</evidence>
<feature type="domain" description="VOC" evidence="1">
    <location>
        <begin position="137"/>
        <end position="258"/>
    </location>
</feature>
<accession>A0A5P0YT63</accession>
<dbReference type="EMBL" id="JABJWZ010000076">
    <property type="protein sequence ID" value="MBB1253895.1"/>
    <property type="molecule type" value="Genomic_DNA"/>
</dbReference>
<dbReference type="PANTHER" id="PTHR33993">
    <property type="entry name" value="GLYOXALASE-RELATED"/>
    <property type="match status" value="1"/>
</dbReference>
<dbReference type="Proteomes" id="UP000517765">
    <property type="component" value="Unassembled WGS sequence"/>
</dbReference>
<dbReference type="Pfam" id="PF18029">
    <property type="entry name" value="Glyoxalase_6"/>
    <property type="match status" value="1"/>
</dbReference>
<reference evidence="6 7" key="2">
    <citation type="submission" date="2020-05" db="EMBL/GenBank/DDBJ databases">
        <title>Classification of alakaliphilic streptomycetes isolated from an alkaline soil next to Lonar Crater, India and a proposal for the recognition of Streptomyces alkaliterrae sp. nov.</title>
        <authorList>
            <person name="Golinska P."/>
        </authorList>
    </citation>
    <scope>NUCLEOTIDE SEQUENCE [LARGE SCALE GENOMIC DNA]</scope>
    <source>
        <strain evidence="7">OF3</strain>
        <strain evidence="6">OF8</strain>
    </source>
</reference>
<dbReference type="EMBL" id="VJYK02000051">
    <property type="protein sequence ID" value="MQS01669.1"/>
    <property type="molecule type" value="Genomic_DNA"/>
</dbReference>
<dbReference type="OrthoDB" id="9793039at2"/>
<dbReference type="InterPro" id="IPR029068">
    <property type="entry name" value="Glyas_Bleomycin-R_OHBP_Dase"/>
</dbReference>
<dbReference type="SUPFAM" id="SSF54593">
    <property type="entry name" value="Glyoxalase/Bleomycin resistance protein/Dihydroxybiphenyl dioxygenase"/>
    <property type="match status" value="2"/>
</dbReference>
<evidence type="ECO:0000313" key="2">
    <source>
        <dbReference type="EMBL" id="MBB1253895.1"/>
    </source>
</evidence>
<feature type="domain" description="VOC" evidence="1">
    <location>
        <begin position="8"/>
        <end position="123"/>
    </location>
</feature>
<evidence type="ECO:0000313" key="3">
    <source>
        <dbReference type="EMBL" id="MBB1260465.1"/>
    </source>
</evidence>
<dbReference type="InterPro" id="IPR052164">
    <property type="entry name" value="Anthracycline_SecMetBiosynth"/>
</dbReference>
<dbReference type="InterPro" id="IPR037523">
    <property type="entry name" value="VOC_core"/>
</dbReference>
<dbReference type="Gene3D" id="3.10.180.10">
    <property type="entry name" value="2,3-Dihydroxybiphenyl 1,2-Dioxygenase, domain 1"/>
    <property type="match status" value="2"/>
</dbReference>
<protein>
    <submittedName>
        <fullName evidence="4">VOC family protein</fullName>
    </submittedName>
</protein>
<evidence type="ECO:0000313" key="7">
    <source>
        <dbReference type="Proteomes" id="UP000525686"/>
    </source>
</evidence>
<dbReference type="PANTHER" id="PTHR33993:SF10">
    <property type="entry name" value="CONSERVED PROTEIN"/>
    <property type="match status" value="1"/>
</dbReference>
<keyword evidence="5" id="KW-1185">Reference proteome</keyword>
<dbReference type="RefSeq" id="WP_143647142.1">
    <property type="nucleotide sequence ID" value="NZ_JABJWZ010000076.1"/>
</dbReference>
<dbReference type="EMBL" id="JABJXA010000099">
    <property type="protein sequence ID" value="MBB1260465.1"/>
    <property type="molecule type" value="Genomic_DNA"/>
</dbReference>
<dbReference type="Proteomes" id="UP000320857">
    <property type="component" value="Unassembled WGS sequence"/>
</dbReference>
<reference evidence="4 5" key="1">
    <citation type="submission" date="2019-10" db="EMBL/GenBank/DDBJ databases">
        <title>Streptomyces sp. nov., a novel actinobacterium isolated from alkaline environment.</title>
        <authorList>
            <person name="Golinska P."/>
        </authorList>
    </citation>
    <scope>NUCLEOTIDE SEQUENCE [LARGE SCALE GENOMIC DNA]</scope>
    <source>
        <strain evidence="4 5">OF1</strain>
    </source>
</reference>
<evidence type="ECO:0000259" key="1">
    <source>
        <dbReference type="PROSITE" id="PS51819"/>
    </source>
</evidence>
<evidence type="ECO:0000313" key="6">
    <source>
        <dbReference type="Proteomes" id="UP000517765"/>
    </source>
</evidence>
<dbReference type="AlphaFoldDB" id="A0A5P0YT63"/>
<name>A0A5P0YT63_9ACTN</name>
<dbReference type="Proteomes" id="UP000525686">
    <property type="component" value="Unassembled WGS sequence"/>
</dbReference>
<sequence length="265" mass="28060">MPDAALGAPCWADVMLPDLAAGKRFYGGLFGWTFDESAEGADAYTPALLEGRQVAALGRKSDGRMPTAWTLYLHTPDMTATVERVRDAGGTVIGGPLRVGDGPAGVTAVVADPDGAVFGLWQPSAFAGFEVRDKPGSYLWGELYARDKEVADAFYPAVFDYTTADISEEDADFLLWAPAGKPADAEHAVGGRALVAEVFPAEMPPHFLTYFAVSDCDEAVSRAEELGGRVAFPAETSQYGRFAVLFDNQGATFAVLDSSVTGQDG</sequence>